<proteinExistence type="predicted"/>
<accession>E4Z460</accession>
<evidence type="ECO:0000313" key="1">
    <source>
        <dbReference type="EMBL" id="CBY42488.1"/>
    </source>
</evidence>
<dbReference type="AlphaFoldDB" id="E4Z460"/>
<organism evidence="1">
    <name type="scientific">Oikopleura dioica</name>
    <name type="common">Tunicate</name>
    <dbReference type="NCBI Taxonomy" id="34765"/>
    <lineage>
        <taxon>Eukaryota</taxon>
        <taxon>Metazoa</taxon>
        <taxon>Chordata</taxon>
        <taxon>Tunicata</taxon>
        <taxon>Appendicularia</taxon>
        <taxon>Copelata</taxon>
        <taxon>Oikopleuridae</taxon>
        <taxon>Oikopleura</taxon>
    </lineage>
</organism>
<dbReference type="EMBL" id="FN657209">
    <property type="protein sequence ID" value="CBY42488.1"/>
    <property type="molecule type" value="Genomic_DNA"/>
</dbReference>
<dbReference type="Proteomes" id="UP000011014">
    <property type="component" value="Unassembled WGS sequence"/>
</dbReference>
<feature type="non-terminal residue" evidence="1">
    <location>
        <position position="1"/>
    </location>
</feature>
<sequence>KEYCKRIVELKEPYKEVKKLYLEEFGKPMSYSTFDNWKKNGYKILSSDFAAVNFRGVPKKESILEQFEQDVFDAIDNSKLDIEGVPGLNMECIKIQQNDKYKAVDVVQQLRFSDRYLIRILNQYLIKNTKGMTTQTTLIKKKKKSKKKKWLLLKFLNRQKNQQIKEKKRRRKKFSLNSRLSSRKNRINFLEIFVRYLSFLKFFRILLKTTN</sequence>
<name>E4Z460_OIKDI</name>
<reference evidence="1" key="1">
    <citation type="journal article" date="2010" name="Science">
        <title>Plasticity of animal genome architecture unmasked by rapid evolution of a pelagic tunicate.</title>
        <authorList>
            <person name="Denoeud F."/>
            <person name="Henriet S."/>
            <person name="Mungpakdee S."/>
            <person name="Aury J.M."/>
            <person name="Da Silva C."/>
            <person name="Brinkmann H."/>
            <person name="Mikhaleva J."/>
            <person name="Olsen L.C."/>
            <person name="Jubin C."/>
            <person name="Canestro C."/>
            <person name="Bouquet J.M."/>
            <person name="Danks G."/>
            <person name="Poulain J."/>
            <person name="Campsteijn C."/>
            <person name="Adamski M."/>
            <person name="Cross I."/>
            <person name="Yadetie F."/>
            <person name="Muffato M."/>
            <person name="Louis A."/>
            <person name="Butcher S."/>
            <person name="Tsagkogeorga G."/>
            <person name="Konrad A."/>
            <person name="Singh S."/>
            <person name="Jensen M.F."/>
            <person name="Cong E.H."/>
            <person name="Eikeseth-Otteraa H."/>
            <person name="Noel B."/>
            <person name="Anthouard V."/>
            <person name="Porcel B.M."/>
            <person name="Kachouri-Lafond R."/>
            <person name="Nishino A."/>
            <person name="Ugolini M."/>
            <person name="Chourrout P."/>
            <person name="Nishida H."/>
            <person name="Aasland R."/>
            <person name="Huzurbazar S."/>
            <person name="Westhof E."/>
            <person name="Delsuc F."/>
            <person name="Lehrach H."/>
            <person name="Reinhardt R."/>
            <person name="Weissenbach J."/>
            <person name="Roy S.W."/>
            <person name="Artiguenave F."/>
            <person name="Postlethwait J.H."/>
            <person name="Manak J.R."/>
            <person name="Thompson E.M."/>
            <person name="Jaillon O."/>
            <person name="Du Pasquier L."/>
            <person name="Boudinot P."/>
            <person name="Liberles D.A."/>
            <person name="Volff J.N."/>
            <person name="Philippe H."/>
            <person name="Lenhard B."/>
            <person name="Roest Crollius H."/>
            <person name="Wincker P."/>
            <person name="Chourrout D."/>
        </authorList>
    </citation>
    <scope>NUCLEOTIDE SEQUENCE [LARGE SCALE GENOMIC DNA]</scope>
</reference>
<gene>
    <name evidence="1" type="ORF">GSOID_T00026185001</name>
</gene>
<protein>
    <submittedName>
        <fullName evidence="1">Uncharacterized protein</fullName>
    </submittedName>
</protein>